<reference evidence="2" key="1">
    <citation type="submission" date="2021-04" db="EMBL/GenBank/DDBJ databases">
        <authorList>
            <consortium name="Wellcome Sanger Institute Data Sharing"/>
        </authorList>
    </citation>
    <scope>NUCLEOTIDE SEQUENCE [LARGE SCALE GENOMIC DNA]</scope>
</reference>
<evidence type="ECO:0000256" key="1">
    <source>
        <dbReference type="SAM" id="MobiDB-lite"/>
    </source>
</evidence>
<dbReference type="GeneTree" id="ENSGT01110000267400"/>
<feature type="compositionally biased region" description="Basic residues" evidence="1">
    <location>
        <begin position="93"/>
        <end position="102"/>
    </location>
</feature>
<feature type="region of interest" description="Disordered" evidence="1">
    <location>
        <begin position="27"/>
        <end position="58"/>
    </location>
</feature>
<feature type="region of interest" description="Disordered" evidence="1">
    <location>
        <begin position="78"/>
        <end position="102"/>
    </location>
</feature>
<accession>A0A674AEF8</accession>
<dbReference type="AlphaFoldDB" id="A0A674AEF8"/>
<dbReference type="OMA" id="LRTTWKC"/>
<dbReference type="InParanoid" id="A0A674AEF8"/>
<evidence type="ECO:0000313" key="3">
    <source>
        <dbReference type="Proteomes" id="UP000472277"/>
    </source>
</evidence>
<proteinExistence type="predicted"/>
<dbReference type="Ensembl" id="ENSSTUT00000060441.1">
    <property type="protein sequence ID" value="ENSSTUP00000057628.1"/>
    <property type="gene ID" value="ENSSTUG00000024640.1"/>
</dbReference>
<feature type="compositionally biased region" description="Basic and acidic residues" evidence="1">
    <location>
        <begin position="27"/>
        <end position="39"/>
    </location>
</feature>
<sequence length="149" mass="17042">MKPKSLVLRLFDNTESLSVRQVEKGARYHRQVDCSDQHETPAPNDTRGPQVEDGGRKKEKCATDIHFTFLPERYEPLVEEDEGRQRAKEEKKNKKKQKYKKVKKNVGKALRYSWKCLMLGLHSMAAGYSTPLTAAATLVPEFHAGRDRG</sequence>
<protein>
    <submittedName>
        <fullName evidence="2">Uncharacterized protein</fullName>
    </submittedName>
</protein>
<dbReference type="PANTHER" id="PTHR14680">
    <property type="entry name" value="SI:DKEY-126G1.9-RELATED"/>
    <property type="match status" value="1"/>
</dbReference>
<dbReference type="PANTHER" id="PTHR14680:SF1">
    <property type="entry name" value="REQUIRED FOR DRUG-INDUCED DEATH PROTEIN 1"/>
    <property type="match status" value="1"/>
</dbReference>
<dbReference type="InterPro" id="IPR031667">
    <property type="entry name" value="RDD1"/>
</dbReference>
<name>A0A674AEF8_SALTR</name>
<keyword evidence="3" id="KW-1185">Reference proteome</keyword>
<dbReference type="Pfam" id="PF15828">
    <property type="entry name" value="RDD1"/>
    <property type="match status" value="1"/>
</dbReference>
<organism evidence="2 3">
    <name type="scientific">Salmo trutta</name>
    <name type="common">Brown trout</name>
    <dbReference type="NCBI Taxonomy" id="8032"/>
    <lineage>
        <taxon>Eukaryota</taxon>
        <taxon>Metazoa</taxon>
        <taxon>Chordata</taxon>
        <taxon>Craniata</taxon>
        <taxon>Vertebrata</taxon>
        <taxon>Euteleostomi</taxon>
        <taxon>Actinopterygii</taxon>
        <taxon>Neopterygii</taxon>
        <taxon>Teleostei</taxon>
        <taxon>Protacanthopterygii</taxon>
        <taxon>Salmoniformes</taxon>
        <taxon>Salmonidae</taxon>
        <taxon>Salmoninae</taxon>
        <taxon>Salmo</taxon>
    </lineage>
</organism>
<reference evidence="2" key="3">
    <citation type="submission" date="2025-09" db="UniProtKB">
        <authorList>
            <consortium name="Ensembl"/>
        </authorList>
    </citation>
    <scope>IDENTIFICATION</scope>
</reference>
<dbReference type="Proteomes" id="UP000472277">
    <property type="component" value="Chromosome 1"/>
</dbReference>
<feature type="compositionally biased region" description="Basic and acidic residues" evidence="1">
    <location>
        <begin position="83"/>
        <end position="92"/>
    </location>
</feature>
<evidence type="ECO:0000313" key="2">
    <source>
        <dbReference type="Ensembl" id="ENSSTUP00000057628.1"/>
    </source>
</evidence>
<reference evidence="2" key="2">
    <citation type="submission" date="2025-08" db="UniProtKB">
        <authorList>
            <consortium name="Ensembl"/>
        </authorList>
    </citation>
    <scope>IDENTIFICATION</scope>
</reference>